<proteinExistence type="predicted"/>
<evidence type="ECO:0000313" key="1">
    <source>
        <dbReference type="EMBL" id="CAD7234055.1"/>
    </source>
</evidence>
<gene>
    <name evidence="1" type="ORF">CTOB1V02_LOCUS11873</name>
</gene>
<accession>A0A7R8ZW34</accession>
<name>A0A7R8ZW34_9CRUS</name>
<dbReference type="EMBL" id="OB667639">
    <property type="protein sequence ID" value="CAD7234055.1"/>
    <property type="molecule type" value="Genomic_DNA"/>
</dbReference>
<organism evidence="1">
    <name type="scientific">Cyprideis torosa</name>
    <dbReference type="NCBI Taxonomy" id="163714"/>
    <lineage>
        <taxon>Eukaryota</taxon>
        <taxon>Metazoa</taxon>
        <taxon>Ecdysozoa</taxon>
        <taxon>Arthropoda</taxon>
        <taxon>Crustacea</taxon>
        <taxon>Oligostraca</taxon>
        <taxon>Ostracoda</taxon>
        <taxon>Podocopa</taxon>
        <taxon>Podocopida</taxon>
        <taxon>Cytherocopina</taxon>
        <taxon>Cytheroidea</taxon>
        <taxon>Cytherideidae</taxon>
        <taxon>Cyprideis</taxon>
    </lineage>
</organism>
<reference evidence="1" key="1">
    <citation type="submission" date="2020-11" db="EMBL/GenBank/DDBJ databases">
        <authorList>
            <person name="Tran Van P."/>
        </authorList>
    </citation>
    <scope>NUCLEOTIDE SEQUENCE</scope>
</reference>
<protein>
    <submittedName>
        <fullName evidence="1">Uncharacterized protein</fullName>
    </submittedName>
</protein>
<dbReference type="InterPro" id="IPR005053">
    <property type="entry name" value="MobA_MobL"/>
</dbReference>
<dbReference type="OrthoDB" id="272985at2759"/>
<dbReference type="Pfam" id="PF03389">
    <property type="entry name" value="MobA_MobL"/>
    <property type="match status" value="1"/>
</dbReference>
<dbReference type="AlphaFoldDB" id="A0A7R8ZW34"/>
<dbReference type="Gene3D" id="3.30.930.30">
    <property type="match status" value="1"/>
</dbReference>
<sequence>MAIPRLSVKVGKVGKAQPHAAYIARQGQYANRTERGEVLEATGSGNMPAWAEHNPLTFWDASDSNERINGSTYREFEIALPRELSPDQRLDLLHDFIKQEIGTDHAYQYAIHTPRASDGDEQPHAHLMFSERRSDGIERDPEQYFKRYNGKNPERGGCKKGYGVNAGKKLTRTERTEELKNTRKRWETLCNDHLEKSGSTARIDMRSYKDQGLDLEPERKYLPSEWRNPEHRETALEMREYRKEYHRAKAAFTALVPDIAEALNSLKKSKLADTIETGIEKMKARARQFKRPIVDKEEQILGLIAAASEQQEAVTQAIEHLNTSRKELHSALASQQNKLADDHREVITQHRKQFDGIHTDIQKVLHWLPMVGSIVVTGICCLAIVAMMFWYLGGVMDDITEARANRTKLEALNPEIRQCLSTSGAKQPCIAVDGKDETYKIDGKIFKVIRLQ</sequence>